<proteinExistence type="inferred from homology"/>
<dbReference type="GO" id="GO:0016998">
    <property type="term" value="P:cell wall macromolecule catabolic process"/>
    <property type="evidence" value="ECO:0007669"/>
    <property type="project" value="InterPro"/>
</dbReference>
<evidence type="ECO:0000313" key="15">
    <source>
        <dbReference type="Proteomes" id="UP000076976"/>
    </source>
</evidence>
<dbReference type="GO" id="GO:0003796">
    <property type="term" value="F:lysozyme activity"/>
    <property type="evidence" value="ECO:0007669"/>
    <property type="project" value="UniProtKB-EC"/>
</dbReference>
<dbReference type="PANTHER" id="PTHR34135:SF2">
    <property type="entry name" value="LYSOZYME"/>
    <property type="match status" value="1"/>
</dbReference>
<dbReference type="STRING" id="262209.AWH69_15180"/>
<dbReference type="InterPro" id="IPR018077">
    <property type="entry name" value="Glyco_hydro_fam25_subgr"/>
</dbReference>
<dbReference type="GO" id="GO:0031640">
    <property type="term" value="P:killing of cells of another organism"/>
    <property type="evidence" value="ECO:0007669"/>
    <property type="project" value="UniProtKB-KW"/>
</dbReference>
<feature type="compositionally biased region" description="Low complexity" evidence="12">
    <location>
        <begin position="21"/>
        <end position="38"/>
    </location>
</feature>
<evidence type="ECO:0000256" key="11">
    <source>
        <dbReference type="ARBA" id="ARBA00055588"/>
    </source>
</evidence>
<dbReference type="GO" id="GO:0005576">
    <property type="term" value="C:extracellular region"/>
    <property type="evidence" value="ECO:0007669"/>
    <property type="project" value="UniProtKB-SubCell"/>
</dbReference>
<dbReference type="PANTHER" id="PTHR34135">
    <property type="entry name" value="LYSOZYME"/>
    <property type="match status" value="1"/>
</dbReference>
<evidence type="ECO:0000256" key="7">
    <source>
        <dbReference type="ARBA" id="ARBA00022638"/>
    </source>
</evidence>
<dbReference type="InterPro" id="IPR002053">
    <property type="entry name" value="Glyco_hydro_25"/>
</dbReference>
<dbReference type="EMBL" id="LQZG01000005">
    <property type="protein sequence ID" value="OAB86233.1"/>
    <property type="molecule type" value="Genomic_DNA"/>
</dbReference>
<evidence type="ECO:0000256" key="9">
    <source>
        <dbReference type="ARBA" id="ARBA00023157"/>
    </source>
</evidence>
<organism evidence="14 15">
    <name type="scientific">Janibacter melonis</name>
    <dbReference type="NCBI Taxonomy" id="262209"/>
    <lineage>
        <taxon>Bacteria</taxon>
        <taxon>Bacillati</taxon>
        <taxon>Actinomycetota</taxon>
        <taxon>Actinomycetes</taxon>
        <taxon>Micrococcales</taxon>
        <taxon>Intrasporangiaceae</taxon>
        <taxon>Janibacter</taxon>
    </lineage>
</organism>
<evidence type="ECO:0000256" key="2">
    <source>
        <dbReference type="ARBA" id="ARBA00004613"/>
    </source>
</evidence>
<protein>
    <recommendedName>
        <fullName evidence="4">lysozyme</fullName>
        <ecNumber evidence="4">3.2.1.17</ecNumber>
    </recommendedName>
</protein>
<keyword evidence="5" id="KW-0964">Secreted</keyword>
<evidence type="ECO:0000256" key="3">
    <source>
        <dbReference type="ARBA" id="ARBA00010646"/>
    </source>
</evidence>
<keyword evidence="7" id="KW-0081">Bacteriolytic enzyme</keyword>
<evidence type="ECO:0000313" key="14">
    <source>
        <dbReference type="EMBL" id="OAB86233.1"/>
    </source>
</evidence>
<dbReference type="GO" id="GO:0009253">
    <property type="term" value="P:peptidoglycan catabolic process"/>
    <property type="evidence" value="ECO:0007669"/>
    <property type="project" value="InterPro"/>
</dbReference>
<dbReference type="FunFam" id="3.20.20.80:FF:000060">
    <property type="entry name" value="Lysozyme M1"/>
    <property type="match status" value="1"/>
</dbReference>
<keyword evidence="9" id="KW-1015">Disulfide bond</keyword>
<dbReference type="GO" id="GO:0016052">
    <property type="term" value="P:carbohydrate catabolic process"/>
    <property type="evidence" value="ECO:0007669"/>
    <property type="project" value="TreeGrafter"/>
</dbReference>
<dbReference type="Pfam" id="PF01183">
    <property type="entry name" value="Glyco_hydro_25"/>
    <property type="match status" value="1"/>
</dbReference>
<feature type="chain" id="PRO_5008048720" description="lysozyme" evidence="13">
    <location>
        <begin position="24"/>
        <end position="278"/>
    </location>
</feature>
<evidence type="ECO:0000256" key="6">
    <source>
        <dbReference type="ARBA" id="ARBA00022529"/>
    </source>
</evidence>
<dbReference type="SUPFAM" id="SSF51445">
    <property type="entry name" value="(Trans)glycosidases"/>
    <property type="match status" value="1"/>
</dbReference>
<keyword evidence="6" id="KW-0929">Antimicrobial</keyword>
<evidence type="ECO:0000256" key="8">
    <source>
        <dbReference type="ARBA" id="ARBA00022801"/>
    </source>
</evidence>
<comment type="similarity">
    <text evidence="3">Belongs to the glycosyl hydrolase 25 family.</text>
</comment>
<feature type="signal peptide" evidence="13">
    <location>
        <begin position="1"/>
        <end position="23"/>
    </location>
</feature>
<dbReference type="EC" id="3.2.1.17" evidence="4"/>
<dbReference type="AlphaFoldDB" id="A0A176Q9A0"/>
<dbReference type="SMART" id="SM00641">
    <property type="entry name" value="Glyco_25"/>
    <property type="match status" value="1"/>
</dbReference>
<gene>
    <name evidence="14" type="ORF">AWH69_15180</name>
</gene>
<dbReference type="PROSITE" id="PS51904">
    <property type="entry name" value="GLYCOSYL_HYDROL_F25_2"/>
    <property type="match status" value="1"/>
</dbReference>
<comment type="caution">
    <text evidence="14">The sequence shown here is derived from an EMBL/GenBank/DDBJ whole genome shotgun (WGS) entry which is preliminary data.</text>
</comment>
<dbReference type="GO" id="GO:0042742">
    <property type="term" value="P:defense response to bacterium"/>
    <property type="evidence" value="ECO:0007669"/>
    <property type="project" value="UniProtKB-KW"/>
</dbReference>
<dbReference type="RefSeq" id="WP_068277927.1">
    <property type="nucleotide sequence ID" value="NZ_LQZG01000005.1"/>
</dbReference>
<evidence type="ECO:0000256" key="10">
    <source>
        <dbReference type="ARBA" id="ARBA00023295"/>
    </source>
</evidence>
<feature type="region of interest" description="Disordered" evidence="12">
    <location>
        <begin position="21"/>
        <end position="41"/>
    </location>
</feature>
<evidence type="ECO:0000256" key="5">
    <source>
        <dbReference type="ARBA" id="ARBA00022525"/>
    </source>
</evidence>
<keyword evidence="13" id="KW-0732">Signal</keyword>
<sequence>MRRALIATAAVAGLTAVAPTATAGSAPTPEPTSSARSAGITEPGQAYMGWRERGTPLKVGQLDQSTARESGVTATVSGIDVSNWQGQVDWAGQWAAGKRFAYVKATEGTSYKSPSFGHQYTGSYTQGFIRGSYHFALPDRSSGTAQADWFVNNGGGWSADGKTLPGALDMEWNPYGATCFGKTQAGMVTWIQDFVNRYKARTGRAPVIYTNTSWWNQCVGHDTRFAAEVPLWIARYSTAAGTLPTGWSYYTFWQYSDTPIDQNVFNGSLDRLRALATG</sequence>
<dbReference type="CDD" id="cd06412">
    <property type="entry name" value="GH25_CH-type"/>
    <property type="match status" value="1"/>
</dbReference>
<keyword evidence="8" id="KW-0378">Hydrolase</keyword>
<evidence type="ECO:0000256" key="1">
    <source>
        <dbReference type="ARBA" id="ARBA00000632"/>
    </source>
</evidence>
<comment type="catalytic activity">
    <reaction evidence="1">
        <text>Hydrolysis of (1-&gt;4)-beta-linkages between N-acetylmuramic acid and N-acetyl-D-glucosamine residues in a peptidoglycan and between N-acetyl-D-glucosamine residues in chitodextrins.</text>
        <dbReference type="EC" id="3.2.1.17"/>
    </reaction>
</comment>
<dbReference type="Gene3D" id="3.20.20.80">
    <property type="entry name" value="Glycosidases"/>
    <property type="match status" value="1"/>
</dbReference>
<reference evidence="14 15" key="1">
    <citation type="submission" date="2016-01" db="EMBL/GenBank/DDBJ databases">
        <title>Janibacter melonis strain CD11_4 genome sequencing and assembly.</title>
        <authorList>
            <person name="Nair G.R."/>
            <person name="Kaur G."/>
            <person name="Chander A.M."/>
            <person name="Mayilraj S."/>
        </authorList>
    </citation>
    <scope>NUCLEOTIDE SEQUENCE [LARGE SCALE GENOMIC DNA]</scope>
    <source>
        <strain evidence="14 15">CD11-4</strain>
    </source>
</reference>
<dbReference type="Proteomes" id="UP000076976">
    <property type="component" value="Unassembled WGS sequence"/>
</dbReference>
<evidence type="ECO:0000256" key="13">
    <source>
        <dbReference type="SAM" id="SignalP"/>
    </source>
</evidence>
<dbReference type="InterPro" id="IPR017853">
    <property type="entry name" value="GH"/>
</dbReference>
<name>A0A176Q9A0_9MICO</name>
<evidence type="ECO:0000256" key="12">
    <source>
        <dbReference type="SAM" id="MobiDB-lite"/>
    </source>
</evidence>
<keyword evidence="15" id="KW-1185">Reference proteome</keyword>
<keyword evidence="10" id="KW-0326">Glycosidase</keyword>
<evidence type="ECO:0000256" key="4">
    <source>
        <dbReference type="ARBA" id="ARBA00012732"/>
    </source>
</evidence>
<comment type="function">
    <text evidence="11">This enzyme has both lysozyme (acetylmuramidase) and diacetylmuramidase activities.</text>
</comment>
<comment type="subcellular location">
    <subcellularLocation>
        <location evidence="2">Secreted</location>
    </subcellularLocation>
</comment>
<accession>A0A176Q9A0</accession>